<evidence type="ECO:0000313" key="2">
    <source>
        <dbReference type="EMBL" id="GII00180.1"/>
    </source>
</evidence>
<name>A0A8J3SXL0_9ACTN</name>
<dbReference type="AlphaFoldDB" id="A0A8J3SXL0"/>
<organism evidence="2 3">
    <name type="scientific">Planobispora takensis</name>
    <dbReference type="NCBI Taxonomy" id="1367882"/>
    <lineage>
        <taxon>Bacteria</taxon>
        <taxon>Bacillati</taxon>
        <taxon>Actinomycetota</taxon>
        <taxon>Actinomycetes</taxon>
        <taxon>Streptosporangiales</taxon>
        <taxon>Streptosporangiaceae</taxon>
        <taxon>Planobispora</taxon>
    </lineage>
</organism>
<dbReference type="InterPro" id="IPR029058">
    <property type="entry name" value="AB_hydrolase_fold"/>
</dbReference>
<evidence type="ECO:0000313" key="3">
    <source>
        <dbReference type="Proteomes" id="UP000634476"/>
    </source>
</evidence>
<feature type="region of interest" description="Disordered" evidence="1">
    <location>
        <begin position="158"/>
        <end position="177"/>
    </location>
</feature>
<dbReference type="RefSeq" id="WP_239130093.1">
    <property type="nucleotide sequence ID" value="NZ_BOOK01000014.1"/>
</dbReference>
<accession>A0A8J3SXL0</accession>
<evidence type="ECO:0008006" key="4">
    <source>
        <dbReference type="Google" id="ProtNLM"/>
    </source>
</evidence>
<feature type="compositionally biased region" description="Low complexity" evidence="1">
    <location>
        <begin position="165"/>
        <end position="174"/>
    </location>
</feature>
<dbReference type="Proteomes" id="UP000634476">
    <property type="component" value="Unassembled WGS sequence"/>
</dbReference>
<proteinExistence type="predicted"/>
<gene>
    <name evidence="2" type="ORF">Pta02_21880</name>
</gene>
<dbReference type="Gene3D" id="3.40.50.1820">
    <property type="entry name" value="alpha/beta hydrolase"/>
    <property type="match status" value="1"/>
</dbReference>
<dbReference type="EMBL" id="BOOK01000014">
    <property type="protein sequence ID" value="GII00180.1"/>
    <property type="molecule type" value="Genomic_DNA"/>
</dbReference>
<sequence length="309" mass="33343">MSEAKLTEVKLHDGSGIEVEARGTGPVVLLPVNPRPAEGAKAEELRRWGMDPALGRSLVDGLADAFRVVAFDYEGHVLADPKPDSLTPQAIADDILAVADAAGAGRFAYYGYSWLALSGLQLAIRTDRLSALVMGGFPPIGGPYAQMLRVTEATHELAVSPPGVETSGTETSGTDASGWTAQEAQDVQVPRSTDDYDWSASEMTMTEPQTRQFVTLYRALRGFDDRAVQARLTCPRLCFAGSADTITYDERWGDVVVDIAGPFTGRRAELESLGWEVRVLDGLDHTQAMQPGRVLPILRPWLDSALAGR</sequence>
<protein>
    <recommendedName>
        <fullName evidence="4">Alpha/beta hydrolase</fullName>
    </recommendedName>
</protein>
<keyword evidence="3" id="KW-1185">Reference proteome</keyword>
<dbReference type="SUPFAM" id="SSF53474">
    <property type="entry name" value="alpha/beta-Hydrolases"/>
    <property type="match status" value="1"/>
</dbReference>
<comment type="caution">
    <text evidence="2">The sequence shown here is derived from an EMBL/GenBank/DDBJ whole genome shotgun (WGS) entry which is preliminary data.</text>
</comment>
<evidence type="ECO:0000256" key="1">
    <source>
        <dbReference type="SAM" id="MobiDB-lite"/>
    </source>
</evidence>
<reference evidence="2" key="1">
    <citation type="submission" date="2021-01" db="EMBL/GenBank/DDBJ databases">
        <title>Whole genome shotgun sequence of Planobispora takensis NBRC 109077.</title>
        <authorList>
            <person name="Komaki H."/>
            <person name="Tamura T."/>
        </authorList>
    </citation>
    <scope>NUCLEOTIDE SEQUENCE</scope>
    <source>
        <strain evidence="2">NBRC 109077</strain>
    </source>
</reference>